<protein>
    <recommendedName>
        <fullName evidence="4">DUF5709 domain-containing protein</fullName>
    </recommendedName>
</protein>
<comment type="caution">
    <text evidence="2">The sequence shown here is derived from an EMBL/GenBank/DDBJ whole genome shotgun (WGS) entry which is preliminary data.</text>
</comment>
<dbReference type="EMBL" id="JBHSXS010000019">
    <property type="protein sequence ID" value="MFC6883460.1"/>
    <property type="molecule type" value="Genomic_DNA"/>
</dbReference>
<evidence type="ECO:0000313" key="2">
    <source>
        <dbReference type="EMBL" id="MFC6883460.1"/>
    </source>
</evidence>
<proteinExistence type="predicted"/>
<gene>
    <name evidence="2" type="ORF">ACFQKB_27125</name>
</gene>
<accession>A0ABW2CSZ5</accession>
<organism evidence="2 3">
    <name type="scientific">Actinomadura yumaensis</name>
    <dbReference type="NCBI Taxonomy" id="111807"/>
    <lineage>
        <taxon>Bacteria</taxon>
        <taxon>Bacillati</taxon>
        <taxon>Actinomycetota</taxon>
        <taxon>Actinomycetes</taxon>
        <taxon>Streptosporangiales</taxon>
        <taxon>Thermomonosporaceae</taxon>
        <taxon>Actinomadura</taxon>
    </lineage>
</organism>
<evidence type="ECO:0000313" key="3">
    <source>
        <dbReference type="Proteomes" id="UP001596380"/>
    </source>
</evidence>
<evidence type="ECO:0000256" key="1">
    <source>
        <dbReference type="SAM" id="MobiDB-lite"/>
    </source>
</evidence>
<dbReference type="RefSeq" id="WP_378050342.1">
    <property type="nucleotide sequence ID" value="NZ_JBHSXE010000002.1"/>
</dbReference>
<feature type="region of interest" description="Disordered" evidence="1">
    <location>
        <begin position="52"/>
        <end position="75"/>
    </location>
</feature>
<name>A0ABW2CSZ5_9ACTN</name>
<reference evidence="3" key="1">
    <citation type="journal article" date="2019" name="Int. J. Syst. Evol. Microbiol.">
        <title>The Global Catalogue of Microorganisms (GCM) 10K type strain sequencing project: providing services to taxonomists for standard genome sequencing and annotation.</title>
        <authorList>
            <consortium name="The Broad Institute Genomics Platform"/>
            <consortium name="The Broad Institute Genome Sequencing Center for Infectious Disease"/>
            <person name="Wu L."/>
            <person name="Ma J."/>
        </authorList>
    </citation>
    <scope>NUCLEOTIDE SEQUENCE [LARGE SCALE GENOMIC DNA]</scope>
    <source>
        <strain evidence="3">JCM 3369</strain>
    </source>
</reference>
<sequence length="75" mass="7740">MTPDPTLNLDGQGDQADEAELVQGMDPASAGAVTEADEEDILRALYGPPDVDGIYRGQPAGPEDDTAPVTVDGEV</sequence>
<keyword evidence="3" id="KW-1185">Reference proteome</keyword>
<dbReference type="Proteomes" id="UP001596380">
    <property type="component" value="Unassembled WGS sequence"/>
</dbReference>
<evidence type="ECO:0008006" key="4">
    <source>
        <dbReference type="Google" id="ProtNLM"/>
    </source>
</evidence>